<dbReference type="EMBL" id="CAJFCW020000001">
    <property type="protein sequence ID" value="CAG9078469.1"/>
    <property type="molecule type" value="Genomic_DNA"/>
</dbReference>
<dbReference type="Proteomes" id="UP000783686">
    <property type="component" value="Unassembled WGS sequence"/>
</dbReference>
<name>A0A811JQU5_9BILA</name>
<reference evidence="2" key="1">
    <citation type="submission" date="2020-09" db="EMBL/GenBank/DDBJ databases">
        <authorList>
            <person name="Kikuchi T."/>
        </authorList>
    </citation>
    <scope>NUCLEOTIDE SEQUENCE</scope>
    <source>
        <strain evidence="2">SH1</strain>
    </source>
</reference>
<organism evidence="2 3">
    <name type="scientific">Bursaphelenchus okinawaensis</name>
    <dbReference type="NCBI Taxonomy" id="465554"/>
    <lineage>
        <taxon>Eukaryota</taxon>
        <taxon>Metazoa</taxon>
        <taxon>Ecdysozoa</taxon>
        <taxon>Nematoda</taxon>
        <taxon>Chromadorea</taxon>
        <taxon>Rhabditida</taxon>
        <taxon>Tylenchina</taxon>
        <taxon>Tylenchomorpha</taxon>
        <taxon>Aphelenchoidea</taxon>
        <taxon>Aphelenchoididae</taxon>
        <taxon>Bursaphelenchus</taxon>
    </lineage>
</organism>
<keyword evidence="3" id="KW-1185">Reference proteome</keyword>
<comment type="caution">
    <text evidence="2">The sequence shown here is derived from an EMBL/GenBank/DDBJ whole genome shotgun (WGS) entry which is preliminary data.</text>
</comment>
<keyword evidence="1" id="KW-0732">Signal</keyword>
<evidence type="ECO:0000313" key="2">
    <source>
        <dbReference type="EMBL" id="CAD5205634.1"/>
    </source>
</evidence>
<evidence type="ECO:0000256" key="1">
    <source>
        <dbReference type="SAM" id="SignalP"/>
    </source>
</evidence>
<sequence length="377" mass="42643">MFNKFVFISLAFLFVAVTAKFEFDVKKCRAEVKQARERLTNVVQHLAQYEAENRLSRLLVGLGNVEVKDDDDLSEVCGERKPTMFPPPNDDDNKTSNFEIPSIFGETSENDIYVQYMSSLFQNLADEEKICNGGYDGLNSVTEEQLYGALTLFATNHAGPMCPICTGLVTMIIDEIKLNLGNLSDEMQKIILALLSYLPQPEQICLKVFPKCIDHSNGTDFNSTKCFQCSMCMSTTTILEHNFLLVEKRVQSFKDLLQTVVIDDFCTELCYAYPPSDEKKKGPFPHGVSKDDCVTNTLLAYDIILKAAKYLFLPSPFCRNLCPSNLTPNILHCLHAFCIENQREFSFLAPICDLIPDHPDDAAKYLNIVGQRRHDEF</sequence>
<accession>A0A811JQU5</accession>
<dbReference type="AlphaFoldDB" id="A0A811JQU5"/>
<dbReference type="OrthoDB" id="5861505at2759"/>
<dbReference type="Proteomes" id="UP000614601">
    <property type="component" value="Unassembled WGS sequence"/>
</dbReference>
<feature type="chain" id="PRO_5036220766" description="Saposin B-type domain-containing protein" evidence="1">
    <location>
        <begin position="20"/>
        <end position="377"/>
    </location>
</feature>
<gene>
    <name evidence="2" type="ORF">BOKJ2_LOCUS318</name>
</gene>
<dbReference type="EMBL" id="CAJFDH010000001">
    <property type="protein sequence ID" value="CAD5205634.1"/>
    <property type="molecule type" value="Genomic_DNA"/>
</dbReference>
<evidence type="ECO:0000313" key="3">
    <source>
        <dbReference type="Proteomes" id="UP000614601"/>
    </source>
</evidence>
<protein>
    <recommendedName>
        <fullName evidence="4">Saposin B-type domain-containing protein</fullName>
    </recommendedName>
</protein>
<proteinExistence type="predicted"/>
<evidence type="ECO:0008006" key="4">
    <source>
        <dbReference type="Google" id="ProtNLM"/>
    </source>
</evidence>
<feature type="signal peptide" evidence="1">
    <location>
        <begin position="1"/>
        <end position="19"/>
    </location>
</feature>